<protein>
    <submittedName>
        <fullName evidence="1">Uncharacterized protein</fullName>
    </submittedName>
</protein>
<accession>A0A2I0TV85</accession>
<sequence>MQGQMTTQLKLASPDAFLALTPMPWSPTLPYLMVWWETAQDFYSILSSPSMASRHLDEMGRGGVHKGQLLPPPQKPVSQEPVCGISSWTNRLKAFKVVLDPAGQLSSLGYEEAMQNITGGKRCTAERDEIREYDYAGILCNLNCRKVISSPALECLLLMGATLSQ</sequence>
<dbReference type="AlphaFoldDB" id="A0A2I0TV85"/>
<reference evidence="2" key="1">
    <citation type="submission" date="2017-11" db="EMBL/GenBank/DDBJ databases">
        <authorList>
            <person name="Lima N.C."/>
            <person name="Parody-Merino A.M."/>
            <person name="Battley P.F."/>
            <person name="Fidler A.E."/>
            <person name="Prosdocimi F."/>
        </authorList>
    </citation>
    <scope>NUCLEOTIDE SEQUENCE [LARGE SCALE GENOMIC DNA]</scope>
</reference>
<dbReference type="EMBL" id="KZ507011">
    <property type="protein sequence ID" value="PKU37728.1"/>
    <property type="molecule type" value="Genomic_DNA"/>
</dbReference>
<proteinExistence type="predicted"/>
<reference evidence="2" key="2">
    <citation type="submission" date="2017-12" db="EMBL/GenBank/DDBJ databases">
        <title>Genome sequence of the Bar-tailed Godwit (Limosa lapponica baueri).</title>
        <authorList>
            <person name="Lima N.C.B."/>
            <person name="Parody-Merino A.M."/>
            <person name="Battley P.F."/>
            <person name="Fidler A.E."/>
            <person name="Prosdocimi F."/>
        </authorList>
    </citation>
    <scope>NUCLEOTIDE SEQUENCE [LARGE SCALE GENOMIC DNA]</scope>
</reference>
<gene>
    <name evidence="1" type="ORF">llap_11969</name>
</gene>
<evidence type="ECO:0000313" key="2">
    <source>
        <dbReference type="Proteomes" id="UP000233556"/>
    </source>
</evidence>
<keyword evidence="2" id="KW-1185">Reference proteome</keyword>
<name>A0A2I0TV85_LIMLA</name>
<organism evidence="1 2">
    <name type="scientific">Limosa lapponica baueri</name>
    <dbReference type="NCBI Taxonomy" id="1758121"/>
    <lineage>
        <taxon>Eukaryota</taxon>
        <taxon>Metazoa</taxon>
        <taxon>Chordata</taxon>
        <taxon>Craniata</taxon>
        <taxon>Vertebrata</taxon>
        <taxon>Euteleostomi</taxon>
        <taxon>Archelosauria</taxon>
        <taxon>Archosauria</taxon>
        <taxon>Dinosauria</taxon>
        <taxon>Saurischia</taxon>
        <taxon>Theropoda</taxon>
        <taxon>Coelurosauria</taxon>
        <taxon>Aves</taxon>
        <taxon>Neognathae</taxon>
        <taxon>Neoaves</taxon>
        <taxon>Charadriiformes</taxon>
        <taxon>Scolopacidae</taxon>
        <taxon>Limosa</taxon>
    </lineage>
</organism>
<dbReference type="Proteomes" id="UP000233556">
    <property type="component" value="Unassembled WGS sequence"/>
</dbReference>
<evidence type="ECO:0000313" key="1">
    <source>
        <dbReference type="EMBL" id="PKU37728.1"/>
    </source>
</evidence>